<name>A0A1F4PZS4_UNCSA</name>
<feature type="compositionally biased region" description="Basic residues" evidence="1">
    <location>
        <begin position="1"/>
        <end position="26"/>
    </location>
</feature>
<sequence>MALKKKTAKTVKKKPAKRKTPVKKKVARESTRPVGAPPTQERVEASKYYAGPVMQKFVEERPFEFPAGYGDNRAVLMVRDPHWIHAYWEVNENRCREIRQEIGDEAYSRARLFLRVYDTHSGKHHDIEVGGARNWYIRVPAPNRTYFVEIGFLTADGRFLAAARSNAVTTPLDTMSDVIDEQWMIPDWDKLYALSGGFGVGRSSGEIKELMKKRFQQESASGWLFSPSSPVRKMGQRPFWLVANCELIVYGATEPSATVTVQGRKIDLREDGTFSQRFALPDGHQIIPIEATRDDGAERRRITPRVERKTE</sequence>
<dbReference type="Proteomes" id="UP000178724">
    <property type="component" value="Unassembled WGS sequence"/>
</dbReference>
<dbReference type="AlphaFoldDB" id="A0A1F4PZS4"/>
<feature type="region of interest" description="Disordered" evidence="1">
    <location>
        <begin position="292"/>
        <end position="311"/>
    </location>
</feature>
<dbReference type="InterPro" id="IPR013783">
    <property type="entry name" value="Ig-like_fold"/>
</dbReference>
<protein>
    <recommendedName>
        <fullName evidence="4">DUF4912 domain-containing protein</fullName>
    </recommendedName>
</protein>
<comment type="caution">
    <text evidence="2">The sequence shown here is derived from an EMBL/GenBank/DDBJ whole genome shotgun (WGS) entry which is preliminary data.</text>
</comment>
<evidence type="ECO:0000313" key="3">
    <source>
        <dbReference type="Proteomes" id="UP000178724"/>
    </source>
</evidence>
<reference evidence="2 3" key="1">
    <citation type="journal article" date="2016" name="Nat. Commun.">
        <title>Thousands of microbial genomes shed light on interconnected biogeochemical processes in an aquifer system.</title>
        <authorList>
            <person name="Anantharaman K."/>
            <person name="Brown C.T."/>
            <person name="Hug L.A."/>
            <person name="Sharon I."/>
            <person name="Castelle C.J."/>
            <person name="Probst A.J."/>
            <person name="Thomas B.C."/>
            <person name="Singh A."/>
            <person name="Wilkins M.J."/>
            <person name="Karaoz U."/>
            <person name="Brodie E.L."/>
            <person name="Williams K.H."/>
            <person name="Hubbard S.S."/>
            <person name="Banfield J.F."/>
        </authorList>
    </citation>
    <scope>NUCLEOTIDE SEQUENCE [LARGE SCALE GENOMIC DNA]</scope>
</reference>
<evidence type="ECO:0008006" key="4">
    <source>
        <dbReference type="Google" id="ProtNLM"/>
    </source>
</evidence>
<evidence type="ECO:0000256" key="1">
    <source>
        <dbReference type="SAM" id="MobiDB-lite"/>
    </source>
</evidence>
<organism evidence="2 3">
    <name type="scientific">candidate division WOR-1 bacterium RIFCSPHIGHO2_01_FULL_53_15</name>
    <dbReference type="NCBI Taxonomy" id="1802564"/>
    <lineage>
        <taxon>Bacteria</taxon>
        <taxon>Bacillati</taxon>
        <taxon>Saganbacteria</taxon>
    </lineage>
</organism>
<evidence type="ECO:0000313" key="2">
    <source>
        <dbReference type="EMBL" id="OGB89164.1"/>
    </source>
</evidence>
<dbReference type="EMBL" id="METM01000029">
    <property type="protein sequence ID" value="OGB89164.1"/>
    <property type="molecule type" value="Genomic_DNA"/>
</dbReference>
<feature type="region of interest" description="Disordered" evidence="1">
    <location>
        <begin position="1"/>
        <end position="41"/>
    </location>
</feature>
<gene>
    <name evidence="2" type="ORF">A2625_02455</name>
</gene>
<accession>A0A1F4PZS4</accession>
<dbReference type="InterPro" id="IPR032585">
    <property type="entry name" value="DUF4912"/>
</dbReference>
<dbReference type="Gene3D" id="2.60.40.10">
    <property type="entry name" value="Immunoglobulins"/>
    <property type="match status" value="1"/>
</dbReference>
<proteinExistence type="predicted"/>
<dbReference type="Pfam" id="PF16258">
    <property type="entry name" value="DUF4912"/>
    <property type="match status" value="1"/>
</dbReference>